<dbReference type="PANTHER" id="PTHR34408">
    <property type="entry name" value="FAMILY PROTEIN, PUTATIVE-RELATED"/>
    <property type="match status" value="1"/>
</dbReference>
<evidence type="ECO:0000313" key="2">
    <source>
        <dbReference type="EMBL" id="KKI98385.1"/>
    </source>
</evidence>
<dbReference type="eggNOG" id="COG3179">
    <property type="taxonomic scope" value="Bacteria"/>
</dbReference>
<feature type="domain" description="Glycoside hydrolase family 19 catalytic" evidence="1">
    <location>
        <begin position="38"/>
        <end position="124"/>
    </location>
</feature>
<comment type="caution">
    <text evidence="2">The sequence shown here is derived from an EMBL/GenBank/DDBJ whole genome shotgun (WGS) entry which is preliminary data.</text>
</comment>
<reference evidence="2" key="1">
    <citation type="submission" date="2012-04" db="EMBL/GenBank/DDBJ databases">
        <authorList>
            <person name="Borisov I.G."/>
            <person name="Ivanikova N.V."/>
            <person name="Pinevich A.V."/>
        </authorList>
    </citation>
    <scope>NUCLEOTIDE SEQUENCE</scope>
    <source>
        <strain evidence="2">CALU 1027</strain>
    </source>
</reference>
<evidence type="ECO:0000313" key="3">
    <source>
        <dbReference type="Proteomes" id="UP000034681"/>
    </source>
</evidence>
<dbReference type="GO" id="GO:0016998">
    <property type="term" value="P:cell wall macromolecule catabolic process"/>
    <property type="evidence" value="ECO:0007669"/>
    <property type="project" value="InterPro"/>
</dbReference>
<organism evidence="2 3">
    <name type="scientific">Prochlorothrix hollandica PCC 9006 = CALU 1027</name>
    <dbReference type="NCBI Taxonomy" id="317619"/>
    <lineage>
        <taxon>Bacteria</taxon>
        <taxon>Bacillati</taxon>
        <taxon>Cyanobacteriota</taxon>
        <taxon>Cyanophyceae</taxon>
        <taxon>Prochlorotrichales</taxon>
        <taxon>Prochlorotrichaceae</taxon>
        <taxon>Prochlorothrix</taxon>
    </lineage>
</organism>
<dbReference type="SUPFAM" id="SSF53955">
    <property type="entry name" value="Lysozyme-like"/>
    <property type="match status" value="1"/>
</dbReference>
<dbReference type="GO" id="GO:0004568">
    <property type="term" value="F:chitinase activity"/>
    <property type="evidence" value="ECO:0007669"/>
    <property type="project" value="InterPro"/>
</dbReference>
<evidence type="ECO:0000259" key="1">
    <source>
        <dbReference type="Pfam" id="PF00182"/>
    </source>
</evidence>
<dbReference type="PANTHER" id="PTHR34408:SF1">
    <property type="entry name" value="GLYCOSYL HYDROLASE FAMILY 19 DOMAIN-CONTAINING PROTEIN HI_1415"/>
    <property type="match status" value="1"/>
</dbReference>
<name>A0A0M2PP74_PROHO</name>
<proteinExistence type="predicted"/>
<dbReference type="InterPro" id="IPR023346">
    <property type="entry name" value="Lysozyme-like_dom_sf"/>
</dbReference>
<dbReference type="AlphaFoldDB" id="A0A0M2PP74"/>
<dbReference type="Proteomes" id="UP000034681">
    <property type="component" value="Unassembled WGS sequence"/>
</dbReference>
<accession>A0A0M2PP74</accession>
<dbReference type="EMBL" id="AJTX02000009">
    <property type="protein sequence ID" value="KKI98385.1"/>
    <property type="molecule type" value="Genomic_DNA"/>
</dbReference>
<dbReference type="GO" id="GO:0006032">
    <property type="term" value="P:chitin catabolic process"/>
    <property type="evidence" value="ECO:0007669"/>
    <property type="project" value="InterPro"/>
</dbReference>
<dbReference type="InterPro" id="IPR000726">
    <property type="entry name" value="Glyco_hydro_19_cat"/>
</dbReference>
<dbReference type="Gene3D" id="1.10.530.10">
    <property type="match status" value="1"/>
</dbReference>
<dbReference type="STRING" id="317619.GCA_000332315_01352"/>
<dbReference type="Pfam" id="PF00182">
    <property type="entry name" value="Glyco_hydro_19"/>
    <property type="match status" value="1"/>
</dbReference>
<sequence>MARLERFAPHINATLTEFEINTPLRRAHFLAQLAHESGEFNYVEEIASGAAYEGRTDLGNTQPGDGRRFKGRGLIQITGYFNYRACGDALGIDLVQQPHLLSRDDLACRSAGWFWDWQQINRAADADDVEWVTYVINGGYNGFRDRVTKLAAAKAAFGLA</sequence>
<protein>
    <recommendedName>
        <fullName evidence="1">Glycoside hydrolase family 19 catalytic domain-containing protein</fullName>
    </recommendedName>
</protein>
<dbReference type="InterPro" id="IPR052354">
    <property type="entry name" value="Cell_Wall_Dynamics_Protein"/>
</dbReference>
<keyword evidence="3" id="KW-1185">Reference proteome</keyword>
<gene>
    <name evidence="2" type="ORF">PROH_19400</name>
</gene>